<comment type="caution">
    <text evidence="1">The sequence shown here is derived from an EMBL/GenBank/DDBJ whole genome shotgun (WGS) entry which is preliminary data.</text>
</comment>
<sequence length="169" mass="18406">MFQEAGTRRISPLTTLENGMTRYEVEMIRSLFAYKGDDDKFQTVLNTPITRTFIHEQDVSRMYISATAEVSGGVEVLTPQIETDCSMDLENMAADCVSKDLDFVADTIDGVTRTTSYIAGTYTYPMRLVPLATFTAESTSGSSGSFLPGSTHTVLLVGSASLLSFLIAL</sequence>
<gene>
    <name evidence="1" type="ORF">CVT25_000222</name>
</gene>
<protein>
    <submittedName>
        <fullName evidence="1">Uncharacterized protein</fullName>
    </submittedName>
</protein>
<keyword evidence="2" id="KW-1185">Reference proteome</keyword>
<name>A0A409XQ89_PSICY</name>
<evidence type="ECO:0000313" key="1">
    <source>
        <dbReference type="EMBL" id="PPQ92959.1"/>
    </source>
</evidence>
<organism evidence="1 2">
    <name type="scientific">Psilocybe cyanescens</name>
    <dbReference type="NCBI Taxonomy" id="93625"/>
    <lineage>
        <taxon>Eukaryota</taxon>
        <taxon>Fungi</taxon>
        <taxon>Dikarya</taxon>
        <taxon>Basidiomycota</taxon>
        <taxon>Agaricomycotina</taxon>
        <taxon>Agaricomycetes</taxon>
        <taxon>Agaricomycetidae</taxon>
        <taxon>Agaricales</taxon>
        <taxon>Agaricineae</taxon>
        <taxon>Strophariaceae</taxon>
        <taxon>Psilocybe</taxon>
    </lineage>
</organism>
<proteinExistence type="predicted"/>
<reference evidence="1 2" key="1">
    <citation type="journal article" date="2018" name="Evol. Lett.">
        <title>Horizontal gene cluster transfer increased hallucinogenic mushroom diversity.</title>
        <authorList>
            <person name="Reynolds H.T."/>
            <person name="Vijayakumar V."/>
            <person name="Gluck-Thaler E."/>
            <person name="Korotkin H.B."/>
            <person name="Matheny P.B."/>
            <person name="Slot J.C."/>
        </authorList>
    </citation>
    <scope>NUCLEOTIDE SEQUENCE [LARGE SCALE GENOMIC DNA]</scope>
    <source>
        <strain evidence="1 2">2631</strain>
    </source>
</reference>
<dbReference type="EMBL" id="NHYD01000891">
    <property type="protein sequence ID" value="PPQ92959.1"/>
    <property type="molecule type" value="Genomic_DNA"/>
</dbReference>
<dbReference type="InParanoid" id="A0A409XQ89"/>
<dbReference type="AlphaFoldDB" id="A0A409XQ89"/>
<evidence type="ECO:0000313" key="2">
    <source>
        <dbReference type="Proteomes" id="UP000283269"/>
    </source>
</evidence>
<dbReference type="Proteomes" id="UP000283269">
    <property type="component" value="Unassembled WGS sequence"/>
</dbReference>
<accession>A0A409XQ89</accession>